<dbReference type="EMBL" id="UINC01221207">
    <property type="protein sequence ID" value="SVE49448.1"/>
    <property type="molecule type" value="Genomic_DNA"/>
</dbReference>
<evidence type="ECO:0000313" key="1">
    <source>
        <dbReference type="EMBL" id="SVE49448.1"/>
    </source>
</evidence>
<dbReference type="AlphaFoldDB" id="A0A383E029"/>
<feature type="non-terminal residue" evidence="1">
    <location>
        <position position="49"/>
    </location>
</feature>
<accession>A0A383E029</accession>
<sequence>MTGRFYLELHTNSGSMIGQSRPQDFVFLRSSEDAGNVVALDAIYANTSL</sequence>
<reference evidence="1" key="1">
    <citation type="submission" date="2018-05" db="EMBL/GenBank/DDBJ databases">
        <authorList>
            <person name="Lanie J.A."/>
            <person name="Ng W.-L."/>
            <person name="Kazmierczak K.M."/>
            <person name="Andrzejewski T.M."/>
            <person name="Davidsen T.M."/>
            <person name="Wayne K.J."/>
            <person name="Tettelin H."/>
            <person name="Glass J.I."/>
            <person name="Rusch D."/>
            <person name="Podicherti R."/>
            <person name="Tsui H.-C.T."/>
            <person name="Winkler M.E."/>
        </authorList>
    </citation>
    <scope>NUCLEOTIDE SEQUENCE</scope>
</reference>
<gene>
    <name evidence="1" type="ORF">METZ01_LOCUS502302</name>
</gene>
<proteinExistence type="predicted"/>
<organism evidence="1">
    <name type="scientific">marine metagenome</name>
    <dbReference type="NCBI Taxonomy" id="408172"/>
    <lineage>
        <taxon>unclassified sequences</taxon>
        <taxon>metagenomes</taxon>
        <taxon>ecological metagenomes</taxon>
    </lineage>
</organism>
<name>A0A383E029_9ZZZZ</name>
<protein>
    <submittedName>
        <fullName evidence="1">Uncharacterized protein</fullName>
    </submittedName>
</protein>